<keyword evidence="5" id="KW-1185">Reference proteome</keyword>
<dbReference type="EMBL" id="JBHTBW010000024">
    <property type="protein sequence ID" value="MFC7441496.1"/>
    <property type="molecule type" value="Genomic_DNA"/>
</dbReference>
<protein>
    <submittedName>
        <fullName evidence="4">DnaD domain protein</fullName>
    </submittedName>
</protein>
<evidence type="ECO:0000313" key="5">
    <source>
        <dbReference type="Proteomes" id="UP001596500"/>
    </source>
</evidence>
<dbReference type="Proteomes" id="UP001596500">
    <property type="component" value="Unassembled WGS sequence"/>
</dbReference>
<evidence type="ECO:0000259" key="3">
    <source>
        <dbReference type="Pfam" id="PF07261"/>
    </source>
</evidence>
<name>A0ABW2RKF5_9BACL</name>
<feature type="coiled-coil region" evidence="2">
    <location>
        <begin position="133"/>
        <end position="160"/>
    </location>
</feature>
<proteinExistence type="inferred from homology"/>
<dbReference type="Pfam" id="PF07261">
    <property type="entry name" value="DnaB_2"/>
    <property type="match status" value="1"/>
</dbReference>
<comment type="similarity">
    <text evidence="1">Belongs to the DnaB/DnaD family.</text>
</comment>
<dbReference type="RefSeq" id="WP_379864799.1">
    <property type="nucleotide sequence ID" value="NZ_JBHTBW010000024.1"/>
</dbReference>
<reference evidence="5" key="1">
    <citation type="journal article" date="2019" name="Int. J. Syst. Evol. Microbiol.">
        <title>The Global Catalogue of Microorganisms (GCM) 10K type strain sequencing project: providing services to taxonomists for standard genome sequencing and annotation.</title>
        <authorList>
            <consortium name="The Broad Institute Genomics Platform"/>
            <consortium name="The Broad Institute Genome Sequencing Center for Infectious Disease"/>
            <person name="Wu L."/>
            <person name="Ma J."/>
        </authorList>
    </citation>
    <scope>NUCLEOTIDE SEQUENCE [LARGE SCALE GENOMIC DNA]</scope>
    <source>
        <strain evidence="5">CGMCC 1.12942</strain>
    </source>
</reference>
<evidence type="ECO:0000256" key="1">
    <source>
        <dbReference type="ARBA" id="ARBA00093462"/>
    </source>
</evidence>
<dbReference type="InterPro" id="IPR006343">
    <property type="entry name" value="DnaB/C_C"/>
</dbReference>
<keyword evidence="2" id="KW-0175">Coiled coil</keyword>
<feature type="domain" description="DnaB/C C-terminal" evidence="3">
    <location>
        <begin position="26"/>
        <end position="91"/>
    </location>
</feature>
<evidence type="ECO:0000313" key="4">
    <source>
        <dbReference type="EMBL" id="MFC7441496.1"/>
    </source>
</evidence>
<comment type="caution">
    <text evidence="4">The sequence shown here is derived from an EMBL/GenBank/DDBJ whole genome shotgun (WGS) entry which is preliminary data.</text>
</comment>
<evidence type="ECO:0000256" key="2">
    <source>
        <dbReference type="SAM" id="Coils"/>
    </source>
</evidence>
<gene>
    <name evidence="4" type="ORF">ACFQNG_10060</name>
</gene>
<sequence length="162" mass="19087">MTTQEKQLLKMENTEPIEFLRLYTGGQPISKQLVQLVYELKKNYAFSNGVVNALFEHCLVENNYKIVRTYVLQLADELDEAGVRNAQEVFRYLRERQYQKQPQIHTAAVDPDVNMEYVETNIALIAKQLHELRKDVNTKFRQMNQQLEQIERRLAQVVDSLK</sequence>
<accession>A0ABW2RKF5</accession>
<organism evidence="4 5">
    <name type="scientific">Laceyella putida</name>
    <dbReference type="NCBI Taxonomy" id="110101"/>
    <lineage>
        <taxon>Bacteria</taxon>
        <taxon>Bacillati</taxon>
        <taxon>Bacillota</taxon>
        <taxon>Bacilli</taxon>
        <taxon>Bacillales</taxon>
        <taxon>Thermoactinomycetaceae</taxon>
        <taxon>Laceyella</taxon>
    </lineage>
</organism>